<evidence type="ECO:0000256" key="2">
    <source>
        <dbReference type="ARBA" id="ARBA00022729"/>
    </source>
</evidence>
<dbReference type="InterPro" id="IPR020350">
    <property type="entry name" value="Chemokine-like_TAFA"/>
</dbReference>
<dbReference type="Proteomes" id="UP001460270">
    <property type="component" value="Unassembled WGS sequence"/>
</dbReference>
<comment type="similarity">
    <text evidence="1">Belongs to the TAFA family.</text>
</comment>
<keyword evidence="2" id="KW-0732">Signal</keyword>
<organism evidence="3 4">
    <name type="scientific">Mugilogobius chulae</name>
    <name type="common">yellowstripe goby</name>
    <dbReference type="NCBI Taxonomy" id="88201"/>
    <lineage>
        <taxon>Eukaryota</taxon>
        <taxon>Metazoa</taxon>
        <taxon>Chordata</taxon>
        <taxon>Craniata</taxon>
        <taxon>Vertebrata</taxon>
        <taxon>Euteleostomi</taxon>
        <taxon>Actinopterygii</taxon>
        <taxon>Neopterygii</taxon>
        <taxon>Teleostei</taxon>
        <taxon>Neoteleostei</taxon>
        <taxon>Acanthomorphata</taxon>
        <taxon>Gobiaria</taxon>
        <taxon>Gobiiformes</taxon>
        <taxon>Gobioidei</taxon>
        <taxon>Gobiidae</taxon>
        <taxon>Gobionellinae</taxon>
        <taxon>Mugilogobius</taxon>
    </lineage>
</organism>
<dbReference type="Pfam" id="PF12020">
    <property type="entry name" value="TAFA"/>
    <property type="match status" value="1"/>
</dbReference>
<evidence type="ECO:0000313" key="4">
    <source>
        <dbReference type="Proteomes" id="UP001460270"/>
    </source>
</evidence>
<keyword evidence="4" id="KW-1185">Reference proteome</keyword>
<sequence>MWQRVELKYGLVAHSQARQCSTLRVRPVSLFICSVLKALVSSSTFCAKAPPRLVKYIPDQSLMSVETVTCAQLSLLLQQPPVRATLHSARACPPPEFLRFPSSCDELATVQGVPPPKAQSYGIGSSHPRPLTGLSPVELNFVGLKLDCVSRQPNHVFTFSQSSTTSAQSALLEVAGQLAVGTCEIVMLNKDNSVPRRTIARQTARCACRRGQIAGTTRARPACVDGKFYWNCNLEEER</sequence>
<name>A0AAW0MVI2_9GOBI</name>
<reference evidence="4" key="1">
    <citation type="submission" date="2024-04" db="EMBL/GenBank/DDBJ databases">
        <title>Salinicola lusitanus LLJ914,a marine bacterium isolated from the Okinawa Trough.</title>
        <authorList>
            <person name="Li J."/>
        </authorList>
    </citation>
    <scope>NUCLEOTIDE SEQUENCE [LARGE SCALE GENOMIC DNA]</scope>
</reference>
<evidence type="ECO:0000313" key="3">
    <source>
        <dbReference type="EMBL" id="KAK7884841.1"/>
    </source>
</evidence>
<protein>
    <submittedName>
        <fullName evidence="3">Uncharacterized protein</fullName>
    </submittedName>
</protein>
<gene>
    <name evidence="3" type="ORF">WMY93_027964</name>
</gene>
<evidence type="ECO:0000256" key="1">
    <source>
        <dbReference type="ARBA" id="ARBA00006101"/>
    </source>
</evidence>
<proteinExistence type="inferred from homology"/>
<dbReference type="InterPro" id="IPR040329">
    <property type="entry name" value="TAFA-5"/>
</dbReference>
<dbReference type="EMBL" id="JBBPFD010000020">
    <property type="protein sequence ID" value="KAK7884841.1"/>
    <property type="molecule type" value="Genomic_DNA"/>
</dbReference>
<accession>A0AAW0MVI2</accession>
<dbReference type="PANTHER" id="PTHR31878">
    <property type="entry name" value="CHEMOKINE-LIKE PROTEIN TAFA-5-RELATED"/>
    <property type="match status" value="1"/>
</dbReference>
<comment type="caution">
    <text evidence="3">The sequence shown here is derived from an EMBL/GenBank/DDBJ whole genome shotgun (WGS) entry which is preliminary data.</text>
</comment>
<dbReference type="AlphaFoldDB" id="A0AAW0MVI2"/>